<sequence length="500" mass="56002">MENMQYAEELVKEFLIFRGFTSTLQAFERELGTDIGKGFHVDNILELIFSVYIPQFQAEDLIEVLSFFKKCFSSASELVLISTLSKLEGSILQYYVVHALQSGRKNKVTEFFGMYGNDLSQRDKDWTSWFAIAYLKNPSMDPQFRIYFSQEWFNALHLSVRNFLSEMFNETGREMEGQEEFSEVKVDFQTLLGHTSPISRCRFSASGNNIASASVDGTVRIWTYDPSSTPASGNATIYCGVEIVSLEWNCKSDCLLLIGTADGGIKAWNVDAKRVVCEPSTTEAFPSVLDLKCSPVEPIFVSAAASRGYILRRLNIILCLYRILDFFLHLGEDPPAITSLWFNHDGKILAAAATDGMIHMSNMSAGLQITGWPTHDSAISSVLFGPDVTSIFSLGIDRKVFQWSLQNQGKILWSRNCSRCRFCNRDNSEHRHEMALDANGKRLLATSGSVKAPIYQVRGHTDGMTTLPHSAVITTVDWHPTLPIFLTGSADRSIRVTSIL</sequence>
<evidence type="ECO:0000313" key="1">
    <source>
        <dbReference type="EMBL" id="KAI8008055.1"/>
    </source>
</evidence>
<name>A0ACC0H617_9ERIC</name>
<organism evidence="1 2">
    <name type="scientific">Camellia lanceoleosa</name>
    <dbReference type="NCBI Taxonomy" id="1840588"/>
    <lineage>
        <taxon>Eukaryota</taxon>
        <taxon>Viridiplantae</taxon>
        <taxon>Streptophyta</taxon>
        <taxon>Embryophyta</taxon>
        <taxon>Tracheophyta</taxon>
        <taxon>Spermatophyta</taxon>
        <taxon>Magnoliopsida</taxon>
        <taxon>eudicotyledons</taxon>
        <taxon>Gunneridae</taxon>
        <taxon>Pentapetalae</taxon>
        <taxon>asterids</taxon>
        <taxon>Ericales</taxon>
        <taxon>Theaceae</taxon>
        <taxon>Camellia</taxon>
    </lineage>
</organism>
<dbReference type="Proteomes" id="UP001060215">
    <property type="component" value="Chromosome 7"/>
</dbReference>
<reference evidence="1 2" key="1">
    <citation type="journal article" date="2022" name="Plant J.">
        <title>Chromosome-level genome of Camellia lanceoleosa provides a valuable resource for understanding genome evolution and self-incompatibility.</title>
        <authorList>
            <person name="Gong W."/>
            <person name="Xiao S."/>
            <person name="Wang L."/>
            <person name="Liao Z."/>
            <person name="Chang Y."/>
            <person name="Mo W."/>
            <person name="Hu G."/>
            <person name="Li W."/>
            <person name="Zhao G."/>
            <person name="Zhu H."/>
            <person name="Hu X."/>
            <person name="Ji K."/>
            <person name="Xiang X."/>
            <person name="Song Q."/>
            <person name="Yuan D."/>
            <person name="Jin S."/>
            <person name="Zhang L."/>
        </authorList>
    </citation>
    <scope>NUCLEOTIDE SEQUENCE [LARGE SCALE GENOMIC DNA]</scope>
    <source>
        <strain evidence="1">SQ_2022a</strain>
    </source>
</reference>
<dbReference type="EMBL" id="CM045764">
    <property type="protein sequence ID" value="KAI8008055.1"/>
    <property type="molecule type" value="Genomic_DNA"/>
</dbReference>
<gene>
    <name evidence="1" type="ORF">LOK49_LG07G00320</name>
</gene>
<evidence type="ECO:0000313" key="2">
    <source>
        <dbReference type="Proteomes" id="UP001060215"/>
    </source>
</evidence>
<proteinExistence type="predicted"/>
<accession>A0ACC0H617</accession>
<comment type="caution">
    <text evidence="1">The sequence shown here is derived from an EMBL/GenBank/DDBJ whole genome shotgun (WGS) entry which is preliminary data.</text>
</comment>
<protein>
    <submittedName>
        <fullName evidence="1">Uncharacterized protein</fullName>
    </submittedName>
</protein>
<keyword evidence="2" id="KW-1185">Reference proteome</keyword>